<comment type="subcellular location">
    <subcellularLocation>
        <location evidence="1">Endoplasmic reticulum</location>
    </subcellularLocation>
</comment>
<dbReference type="Gene3D" id="3.40.50.720">
    <property type="entry name" value="NAD(P)-binding Rossmann-like Domain"/>
    <property type="match status" value="1"/>
</dbReference>
<name>A0ABP0QQ32_9DINO</name>
<dbReference type="PANTHER" id="PTHR43899:SF13">
    <property type="entry name" value="RH59310P"/>
    <property type="match status" value="1"/>
</dbReference>
<proteinExistence type="inferred from homology"/>
<dbReference type="PROSITE" id="PS00061">
    <property type="entry name" value="ADH_SHORT"/>
    <property type="match status" value="1"/>
</dbReference>
<protein>
    <submittedName>
        <fullName evidence="4">Very-long-chain 3-oxoacyl-CoA reductase 1 (Beta-ketoacyl reductase 1) (AtKCR1) (Protein GLOSSY 8) (Gl8At)</fullName>
    </submittedName>
</protein>
<dbReference type="PRINTS" id="PR00081">
    <property type="entry name" value="GDHRDH"/>
</dbReference>
<reference evidence="4 5" key="1">
    <citation type="submission" date="2024-02" db="EMBL/GenBank/DDBJ databases">
        <authorList>
            <person name="Chen Y."/>
            <person name="Shah S."/>
            <person name="Dougan E. K."/>
            <person name="Thang M."/>
            <person name="Chan C."/>
        </authorList>
    </citation>
    <scope>NUCLEOTIDE SEQUENCE [LARGE SCALE GENOMIC DNA]</scope>
</reference>
<evidence type="ECO:0000313" key="4">
    <source>
        <dbReference type="EMBL" id="CAK9090393.1"/>
    </source>
</evidence>
<accession>A0ABP0QQ32</accession>
<gene>
    <name evidence="4" type="ORF">SCF082_LOCUS42636</name>
</gene>
<sequence length="525" mass="57824">MARGGTKRTGVDPIDIPSIRCIVRLQVCSDEKTTGRLAFELAQVLFFKGDLTGAKGFAEDAVKLLIPLELGRSSGQLSGTSFEALTLLSKVYEDLCQRFLELHETEQAEVSPAMLQALVSKAIKCFETVLKNLPASEQAPRRAGVMSRAAQIVQSVLRLKVMGLGDSEYSVLVDAVEELLLHASVSETASALQRAMSQTRGVRQLQPRAETRAVAEAALRPVELEHAEEVPVKLMELFEEVAREDLRQYGEWAVITGATDGIGKAYAFELARQGLNVLLIARSEEKLTETAQEIKAKHPVTVEHLKVDFSDFNAAQRNAVKEKLVSMDVGILINNVGLSYPYTKYFHELKEQEVGDIMEVNMASLTWMTRLVLGDESGTPGMLSRRRGAIVNTSSGSARATAPLLAEYAAAKAYVERFSMSLGAELASKGIDVQAQTPLYVTTKMAKIRKSSITVPSPQSYVACAARHIGYEAVISPWWAHSLQLWGLSLLPEAVSVYFLNWQHQEIRRKGMKKDKEKAEEKKGQ</sequence>
<evidence type="ECO:0000256" key="1">
    <source>
        <dbReference type="ARBA" id="ARBA00004240"/>
    </source>
</evidence>
<dbReference type="InterPro" id="IPR002347">
    <property type="entry name" value="SDR_fam"/>
</dbReference>
<dbReference type="PANTHER" id="PTHR43899">
    <property type="entry name" value="RH59310P"/>
    <property type="match status" value="1"/>
</dbReference>
<dbReference type="Pfam" id="PF00106">
    <property type="entry name" value="adh_short"/>
    <property type="match status" value="1"/>
</dbReference>
<dbReference type="CDD" id="cd05356">
    <property type="entry name" value="17beta-HSD1_like_SDR_c"/>
    <property type="match status" value="1"/>
</dbReference>
<evidence type="ECO:0000313" key="5">
    <source>
        <dbReference type="Proteomes" id="UP001642464"/>
    </source>
</evidence>
<evidence type="ECO:0000256" key="3">
    <source>
        <dbReference type="ARBA" id="ARBA00023002"/>
    </source>
</evidence>
<comment type="caution">
    <text evidence="4">The sequence shown here is derived from an EMBL/GenBank/DDBJ whole genome shotgun (WGS) entry which is preliminary data.</text>
</comment>
<evidence type="ECO:0000256" key="2">
    <source>
        <dbReference type="ARBA" id="ARBA00006484"/>
    </source>
</evidence>
<keyword evidence="5" id="KW-1185">Reference proteome</keyword>
<dbReference type="InterPro" id="IPR020904">
    <property type="entry name" value="Sc_DH/Rdtase_CS"/>
</dbReference>
<comment type="similarity">
    <text evidence="2">Belongs to the short-chain dehydrogenases/reductases (SDR) family.</text>
</comment>
<dbReference type="EMBL" id="CAXAMM010039995">
    <property type="protein sequence ID" value="CAK9090393.1"/>
    <property type="molecule type" value="Genomic_DNA"/>
</dbReference>
<dbReference type="PRINTS" id="PR00080">
    <property type="entry name" value="SDRFAMILY"/>
</dbReference>
<dbReference type="InterPro" id="IPR036291">
    <property type="entry name" value="NAD(P)-bd_dom_sf"/>
</dbReference>
<keyword evidence="3" id="KW-0560">Oxidoreductase</keyword>
<dbReference type="SUPFAM" id="SSF51735">
    <property type="entry name" value="NAD(P)-binding Rossmann-fold domains"/>
    <property type="match status" value="1"/>
</dbReference>
<dbReference type="InterPro" id="IPR051019">
    <property type="entry name" value="VLCFA-Steroid_DH"/>
</dbReference>
<organism evidence="4 5">
    <name type="scientific">Durusdinium trenchii</name>
    <dbReference type="NCBI Taxonomy" id="1381693"/>
    <lineage>
        <taxon>Eukaryota</taxon>
        <taxon>Sar</taxon>
        <taxon>Alveolata</taxon>
        <taxon>Dinophyceae</taxon>
        <taxon>Suessiales</taxon>
        <taxon>Symbiodiniaceae</taxon>
        <taxon>Durusdinium</taxon>
    </lineage>
</organism>
<dbReference type="Proteomes" id="UP001642464">
    <property type="component" value="Unassembled WGS sequence"/>
</dbReference>